<dbReference type="Pfam" id="PF08711">
    <property type="entry name" value="Med26"/>
    <property type="match status" value="1"/>
</dbReference>
<protein>
    <recommendedName>
        <fullName evidence="8">Transcription elongation factor</fullName>
    </recommendedName>
</protein>
<evidence type="ECO:0000256" key="8">
    <source>
        <dbReference type="RuleBase" id="RU368078"/>
    </source>
</evidence>
<evidence type="ECO:0000256" key="7">
    <source>
        <dbReference type="PROSITE-ProRule" id="PRU00649"/>
    </source>
</evidence>
<keyword evidence="13" id="KW-1185">Reference proteome</keyword>
<dbReference type="InterPro" id="IPR017923">
    <property type="entry name" value="TFIIS_N"/>
</dbReference>
<dbReference type="GO" id="GO:0009910">
    <property type="term" value="P:negative regulation of flower development"/>
    <property type="evidence" value="ECO:0007669"/>
    <property type="project" value="EnsemblPlants"/>
</dbReference>
<accession>A0AB40D6M1</accession>
<dbReference type="PROSITE" id="PS51133">
    <property type="entry name" value="ZF_TFIIS_2"/>
    <property type="match status" value="1"/>
</dbReference>
<evidence type="ECO:0000256" key="1">
    <source>
        <dbReference type="ARBA" id="ARBA00004123"/>
    </source>
</evidence>
<dbReference type="AlphaFoldDB" id="A0AB40D6M1"/>
<dbReference type="NCBIfam" id="TIGR01385">
    <property type="entry name" value="TFSII"/>
    <property type="match status" value="1"/>
</dbReference>
<evidence type="ECO:0000259" key="11">
    <source>
        <dbReference type="PROSITE" id="PS51319"/>
    </source>
</evidence>
<proteinExistence type="inferred from homology"/>
<dbReference type="FunFam" id="2.20.25.10:FF:000001">
    <property type="entry name" value="Probable Transcription elongation factor S-II"/>
    <property type="match status" value="1"/>
</dbReference>
<dbReference type="GO" id="GO:0010162">
    <property type="term" value="P:seed dormancy process"/>
    <property type="evidence" value="ECO:0007669"/>
    <property type="project" value="EnsemblPlants"/>
</dbReference>
<dbReference type="Pfam" id="PF07500">
    <property type="entry name" value="TFIIS_M"/>
    <property type="match status" value="1"/>
</dbReference>
<evidence type="ECO:0000256" key="5">
    <source>
        <dbReference type="ARBA" id="ARBA00023242"/>
    </source>
</evidence>
<dbReference type="InterPro" id="IPR003617">
    <property type="entry name" value="TFIIS/CRSP70_N_sub"/>
</dbReference>
<dbReference type="Pfam" id="PF01096">
    <property type="entry name" value="Zn_ribbon_TFIIS"/>
    <property type="match status" value="1"/>
</dbReference>
<organism evidence="13 14">
    <name type="scientific">Dioscorea cayennensis subsp. rotundata</name>
    <name type="common">White Guinea yam</name>
    <name type="synonym">Dioscorea rotundata</name>
    <dbReference type="NCBI Taxonomy" id="55577"/>
    <lineage>
        <taxon>Eukaryota</taxon>
        <taxon>Viridiplantae</taxon>
        <taxon>Streptophyta</taxon>
        <taxon>Embryophyta</taxon>
        <taxon>Tracheophyta</taxon>
        <taxon>Spermatophyta</taxon>
        <taxon>Magnoliopsida</taxon>
        <taxon>Liliopsida</taxon>
        <taxon>Dioscoreales</taxon>
        <taxon>Dioscoreaceae</taxon>
        <taxon>Dioscorea</taxon>
    </lineage>
</organism>
<dbReference type="SUPFAM" id="SSF46942">
    <property type="entry name" value="Elongation factor TFIIS domain 2"/>
    <property type="match status" value="1"/>
</dbReference>
<dbReference type="SMART" id="SM00510">
    <property type="entry name" value="TFS2M"/>
    <property type="match status" value="1"/>
</dbReference>
<keyword evidence="8" id="KW-0805">Transcription regulation</keyword>
<keyword evidence="14" id="KW-0251">Elongation factor</keyword>
<evidence type="ECO:0000313" key="14">
    <source>
        <dbReference type="RefSeq" id="XP_039145938.1"/>
    </source>
</evidence>
<reference evidence="14" key="1">
    <citation type="submission" date="2025-08" db="UniProtKB">
        <authorList>
            <consortium name="RefSeq"/>
        </authorList>
    </citation>
    <scope>IDENTIFICATION</scope>
</reference>
<keyword evidence="4 8" id="KW-0862">Zinc</keyword>
<dbReference type="GO" id="GO:0009739">
    <property type="term" value="P:response to gibberellin"/>
    <property type="evidence" value="ECO:0007669"/>
    <property type="project" value="EnsemblPlants"/>
</dbReference>
<feature type="compositionally biased region" description="Basic and acidic residues" evidence="9">
    <location>
        <begin position="89"/>
        <end position="117"/>
    </location>
</feature>
<comment type="subcellular location">
    <subcellularLocation>
        <location evidence="1 7 8">Nucleus</location>
    </subcellularLocation>
</comment>
<feature type="compositionally biased region" description="Basic and acidic residues" evidence="9">
    <location>
        <begin position="128"/>
        <end position="151"/>
    </location>
</feature>
<feature type="compositionally biased region" description="Basic and acidic residues" evidence="9">
    <location>
        <begin position="160"/>
        <end position="171"/>
    </location>
</feature>
<dbReference type="CDD" id="cd13749">
    <property type="entry name" value="Zn-ribbon_TFIIS"/>
    <property type="match status" value="1"/>
</dbReference>
<dbReference type="GO" id="GO:0009408">
    <property type="term" value="P:response to heat"/>
    <property type="evidence" value="ECO:0007669"/>
    <property type="project" value="EnsemblPlants"/>
</dbReference>
<dbReference type="PROSITE" id="PS00466">
    <property type="entry name" value="ZF_TFIIS_1"/>
    <property type="match status" value="1"/>
</dbReference>
<dbReference type="InterPro" id="IPR036575">
    <property type="entry name" value="TFIIS_cen_dom_sf"/>
</dbReference>
<dbReference type="SUPFAM" id="SSF57783">
    <property type="entry name" value="Zinc beta-ribbon"/>
    <property type="match status" value="1"/>
</dbReference>
<dbReference type="Proteomes" id="UP001515500">
    <property type="component" value="Chromosome 19"/>
</dbReference>
<sequence length="372" mass="41600">MEKELLDTFAAVKKAADAAAGDGSPAAADRCVDALNELRRIPVTMKDLVNTQVGKRLRALKKHPNARIQAVATDVLEYWKTKVIEESSDKKLGVSDNKNDSRTEAKPERSEQRKDVKTSNAATVKADMSSKSEGKAEKTTKPGPIKTEKNARSAVEQANDGERTPIGEKHASVAKKPLPSTVEPPRLTKMIKCNDPQRDKVRDLLAQSFAKVSDETTKSNREEVRNILDEVDACDPIRVAVTVESVLFEKLGHFNGAQRVKLRSIMFNLRDDKNPDLRRRVLIGDVKPERLIDMPAEEMASDERKLSNKQIKEKALFECERAGAPKASTDQFKCGRCGQRQTTYYQLQTRSADEPMTTFVTCVNCNNHWKFC</sequence>
<dbReference type="GO" id="GO:0008270">
    <property type="term" value="F:zinc ion binding"/>
    <property type="evidence" value="ECO:0007669"/>
    <property type="project" value="UniProtKB-UniRule"/>
</dbReference>
<dbReference type="SUPFAM" id="SSF47676">
    <property type="entry name" value="Conserved domain common to transcription factors TFIIS, elongin A, CRSP70"/>
    <property type="match status" value="1"/>
</dbReference>
<dbReference type="Gene3D" id="1.20.930.10">
    <property type="entry name" value="Conserved domain common to transcription factors TFIIS, elongin A, CRSP70"/>
    <property type="match status" value="1"/>
</dbReference>
<dbReference type="InterPro" id="IPR035100">
    <property type="entry name" value="TF_IIS-typ"/>
</dbReference>
<dbReference type="GO" id="GO:0006368">
    <property type="term" value="P:transcription elongation by RNA polymerase II"/>
    <property type="evidence" value="ECO:0007669"/>
    <property type="project" value="InterPro"/>
</dbReference>
<dbReference type="GO" id="GO:0003746">
    <property type="term" value="F:translation elongation factor activity"/>
    <property type="evidence" value="ECO:0007669"/>
    <property type="project" value="UniProtKB-KW"/>
</dbReference>
<keyword evidence="14" id="KW-0648">Protein biosynthesis</keyword>
<feature type="region of interest" description="Disordered" evidence="9">
    <location>
        <begin position="89"/>
        <end position="172"/>
    </location>
</feature>
<dbReference type="PROSITE" id="PS51321">
    <property type="entry name" value="TFIIS_CENTRAL"/>
    <property type="match status" value="1"/>
</dbReference>
<dbReference type="GO" id="GO:0034243">
    <property type="term" value="P:regulation of transcription elongation by RNA polymerase II"/>
    <property type="evidence" value="ECO:0007669"/>
    <property type="project" value="EnsemblPlants"/>
</dbReference>
<keyword evidence="3 6" id="KW-0863">Zinc-finger</keyword>
<evidence type="ECO:0000313" key="13">
    <source>
        <dbReference type="Proteomes" id="UP001515500"/>
    </source>
</evidence>
<dbReference type="RefSeq" id="XP_039145938.1">
    <property type="nucleotide sequence ID" value="XM_039290004.1"/>
</dbReference>
<name>A0AB40D6M1_DIOCR</name>
<comment type="function">
    <text evidence="8">Necessary for efficient RNA polymerase II transcription elongation past template-encoded arresting sites.</text>
</comment>
<dbReference type="InterPro" id="IPR006289">
    <property type="entry name" value="TFSII"/>
</dbReference>
<evidence type="ECO:0000256" key="3">
    <source>
        <dbReference type="ARBA" id="ARBA00022771"/>
    </source>
</evidence>
<dbReference type="Gene3D" id="2.20.25.10">
    <property type="match status" value="1"/>
</dbReference>
<dbReference type="SMART" id="SM00509">
    <property type="entry name" value="TFS2N"/>
    <property type="match status" value="1"/>
</dbReference>
<feature type="domain" description="TFIIS-type" evidence="10">
    <location>
        <begin position="330"/>
        <end position="370"/>
    </location>
</feature>
<dbReference type="PANTHER" id="PTHR11477">
    <property type="entry name" value="TRANSCRIPTION FACTOR S-II ZINC FINGER DOMAIN-CONTAINING PROTEIN"/>
    <property type="match status" value="1"/>
</dbReference>
<gene>
    <name evidence="14" type="primary">LOC120283347</name>
</gene>
<evidence type="ECO:0000259" key="10">
    <source>
        <dbReference type="PROSITE" id="PS51133"/>
    </source>
</evidence>
<dbReference type="InterPro" id="IPR035441">
    <property type="entry name" value="TFIIS/LEDGF_dom_sf"/>
</dbReference>
<dbReference type="GO" id="GO:0005634">
    <property type="term" value="C:nucleus"/>
    <property type="evidence" value="ECO:0007669"/>
    <property type="project" value="UniProtKB-SubCell"/>
</dbReference>
<evidence type="ECO:0000256" key="9">
    <source>
        <dbReference type="SAM" id="MobiDB-lite"/>
    </source>
</evidence>
<dbReference type="PANTHER" id="PTHR11477:SF0">
    <property type="entry name" value="IP08861P-RELATED"/>
    <property type="match status" value="1"/>
</dbReference>
<feature type="domain" description="TFIIS central" evidence="12">
    <location>
        <begin position="197"/>
        <end position="327"/>
    </location>
</feature>
<comment type="similarity">
    <text evidence="8">Belongs to the TFS-II family.</text>
</comment>
<evidence type="ECO:0000256" key="2">
    <source>
        <dbReference type="ARBA" id="ARBA00022723"/>
    </source>
</evidence>
<dbReference type="InterPro" id="IPR003618">
    <property type="entry name" value="TFIIS_cen_dom"/>
</dbReference>
<dbReference type="PIRSF" id="PIRSF006704">
    <property type="entry name" value="TF_IIS"/>
    <property type="match status" value="1"/>
</dbReference>
<dbReference type="GO" id="GO:0009845">
    <property type="term" value="P:seed germination"/>
    <property type="evidence" value="ECO:0007669"/>
    <property type="project" value="EnsemblPlants"/>
</dbReference>
<dbReference type="SMART" id="SM00440">
    <property type="entry name" value="ZnF_C2C2"/>
    <property type="match status" value="1"/>
</dbReference>
<dbReference type="GO" id="GO:0003677">
    <property type="term" value="F:DNA binding"/>
    <property type="evidence" value="ECO:0007669"/>
    <property type="project" value="UniProtKB-KW"/>
</dbReference>
<feature type="domain" description="TFIIS N-terminal" evidence="11">
    <location>
        <begin position="7"/>
        <end position="86"/>
    </location>
</feature>
<dbReference type="GeneID" id="120283347"/>
<evidence type="ECO:0000256" key="4">
    <source>
        <dbReference type="ARBA" id="ARBA00022833"/>
    </source>
</evidence>
<keyword evidence="8" id="KW-0238">DNA-binding</keyword>
<evidence type="ECO:0000256" key="6">
    <source>
        <dbReference type="PROSITE-ProRule" id="PRU00472"/>
    </source>
</evidence>
<keyword evidence="2 8" id="KW-0479">Metal-binding</keyword>
<dbReference type="InterPro" id="IPR001222">
    <property type="entry name" value="Znf_TFIIS"/>
</dbReference>
<evidence type="ECO:0000259" key="12">
    <source>
        <dbReference type="PROSITE" id="PS51321"/>
    </source>
</evidence>
<keyword evidence="5 7" id="KW-0539">Nucleus</keyword>
<dbReference type="PROSITE" id="PS51319">
    <property type="entry name" value="TFIIS_N"/>
    <property type="match status" value="1"/>
</dbReference>
<keyword evidence="8" id="KW-0804">Transcription</keyword>
<dbReference type="Gene3D" id="1.10.472.30">
    <property type="entry name" value="Transcription elongation factor S-II, central domain"/>
    <property type="match status" value="1"/>
</dbReference>